<evidence type="ECO:0000313" key="4">
    <source>
        <dbReference type="Proteomes" id="UP000053676"/>
    </source>
</evidence>
<keyword evidence="4" id="KW-1185">Reference proteome</keyword>
<dbReference type="InterPro" id="IPR013783">
    <property type="entry name" value="Ig-like_fold"/>
</dbReference>
<accession>W2SFX6</accession>
<reference evidence="4" key="1">
    <citation type="journal article" date="2014" name="Nat. Genet.">
        <title>Genome of the human hookworm Necator americanus.</title>
        <authorList>
            <person name="Tang Y.T."/>
            <person name="Gao X."/>
            <person name="Rosa B.A."/>
            <person name="Abubucker S."/>
            <person name="Hallsworth-Pepin K."/>
            <person name="Martin J."/>
            <person name="Tyagi R."/>
            <person name="Heizer E."/>
            <person name="Zhang X."/>
            <person name="Bhonagiri-Palsikar V."/>
            <person name="Minx P."/>
            <person name="Warren W.C."/>
            <person name="Wang Q."/>
            <person name="Zhan B."/>
            <person name="Hotez P.J."/>
            <person name="Sternberg P.W."/>
            <person name="Dougall A."/>
            <person name="Gaze S.T."/>
            <person name="Mulvenna J."/>
            <person name="Sotillo J."/>
            <person name="Ranganathan S."/>
            <person name="Rabelo E.M."/>
            <person name="Wilson R.K."/>
            <person name="Felgner P.L."/>
            <person name="Bethony J."/>
            <person name="Hawdon J.M."/>
            <person name="Gasser R.B."/>
            <person name="Loukas A."/>
            <person name="Mitreva M."/>
        </authorList>
    </citation>
    <scope>NUCLEOTIDE SEQUENCE [LARGE SCALE GENOMIC DNA]</scope>
</reference>
<feature type="region of interest" description="Disordered" evidence="1">
    <location>
        <begin position="21"/>
        <end position="42"/>
    </location>
</feature>
<dbReference type="OrthoDB" id="5870015at2759"/>
<organism evidence="3 4">
    <name type="scientific">Necator americanus</name>
    <name type="common">Human hookworm</name>
    <dbReference type="NCBI Taxonomy" id="51031"/>
    <lineage>
        <taxon>Eukaryota</taxon>
        <taxon>Metazoa</taxon>
        <taxon>Ecdysozoa</taxon>
        <taxon>Nematoda</taxon>
        <taxon>Chromadorea</taxon>
        <taxon>Rhabditida</taxon>
        <taxon>Rhabditina</taxon>
        <taxon>Rhabditomorpha</taxon>
        <taxon>Strongyloidea</taxon>
        <taxon>Ancylostomatidae</taxon>
        <taxon>Bunostominae</taxon>
        <taxon>Necator</taxon>
    </lineage>
</organism>
<dbReference type="EMBL" id="KI669266">
    <property type="protein sequence ID" value="ETN68438.1"/>
    <property type="molecule type" value="Genomic_DNA"/>
</dbReference>
<evidence type="ECO:0000313" key="3">
    <source>
        <dbReference type="EMBL" id="ETN68438.1"/>
    </source>
</evidence>
<dbReference type="Proteomes" id="UP000053676">
    <property type="component" value="Unassembled WGS sequence"/>
</dbReference>
<dbReference type="SUPFAM" id="SSF49354">
    <property type="entry name" value="PapD-like"/>
    <property type="match status" value="1"/>
</dbReference>
<feature type="domain" description="MSP" evidence="2">
    <location>
        <begin position="532"/>
        <end position="666"/>
    </location>
</feature>
<protein>
    <recommendedName>
        <fullName evidence="2">MSP domain-containing protein</fullName>
    </recommendedName>
</protein>
<feature type="region of interest" description="Disordered" evidence="1">
    <location>
        <begin position="222"/>
        <end position="242"/>
    </location>
</feature>
<sequence length="666" mass="76870">MTDFEDEDRLYIVDELDGKTERKVKEEGSSSTSNVGEQKIAAEKRQLKSRLPASLKNRIVRSSARSCALVTSGGKDEPAFSEVVSRLEFAHFTTNARRRHHLESNSAVCGKKRVFTHPRLKSGDRLTKLIDPLDSAPLIKHKDKKAKNRIVQESNMATYKKKFIDENALARSMGELTLKVNEKERSLRGDPDRKRTKLSIEMESNEDDLFYSKKPYIALAREQTSDAENEDSERHLTRARRRKLTRSLLRGDSSIKRLRKTPTSAIIRRRMPRIHCNNTGGVETFDSFLNFPLTRIDAAEDGITVSDLESRIRERVENLKKNVEDFEYSCYQAECEDTLGTEPFLDPIAYRRHPFVRRGDRAMSMLSATYGMHAAQFRNNSCSLSELSGGMWRVKPFEPIRFCRENGNKYYQISDYLDQVSGVTDQANFENLREKAKFDIILEEKIRSVRNSLADIRFRKSFGFVKGTRLPLDNSFQLRRSVSEEENGPSCSSDVACTVEDNFESDLTIDFSDDCIYLGIATIYVSCCFRKYQDSFPSCIHTGSRYIEFHGLENDNTACSHIRIKNVSDKHVIFNVRRPPPAHFGVTPKVGIIQPQEITDDAAARVKAEKFSTKTIRKWKRMNMTQTYMMTKAKIYLVYYYRFCACTNPWFYCWNYFRVAETLLEK</sequence>
<name>W2SFX6_NECAM</name>
<dbReference type="InterPro" id="IPR008962">
    <property type="entry name" value="PapD-like_sf"/>
</dbReference>
<dbReference type="Pfam" id="PF00635">
    <property type="entry name" value="Motile_Sperm"/>
    <property type="match status" value="1"/>
</dbReference>
<dbReference type="KEGG" id="nai:NECAME_15830"/>
<evidence type="ECO:0000256" key="1">
    <source>
        <dbReference type="SAM" id="MobiDB-lite"/>
    </source>
</evidence>
<evidence type="ECO:0000259" key="2">
    <source>
        <dbReference type="PROSITE" id="PS50202"/>
    </source>
</evidence>
<dbReference type="InterPro" id="IPR000535">
    <property type="entry name" value="MSP_dom"/>
</dbReference>
<gene>
    <name evidence="3" type="ORF">NECAME_15830</name>
</gene>
<dbReference type="PROSITE" id="PS50202">
    <property type="entry name" value="MSP"/>
    <property type="match status" value="1"/>
</dbReference>
<dbReference type="AlphaFoldDB" id="W2SFX6"/>
<proteinExistence type="predicted"/>
<dbReference type="Gene3D" id="2.60.40.10">
    <property type="entry name" value="Immunoglobulins"/>
    <property type="match status" value="1"/>
</dbReference>